<evidence type="ECO:0000256" key="1">
    <source>
        <dbReference type="SAM" id="MobiDB-lite"/>
    </source>
</evidence>
<dbReference type="PANTHER" id="PTHR43143">
    <property type="entry name" value="METALLOPHOSPHOESTERASE, CALCINEURIN SUPERFAMILY"/>
    <property type="match status" value="1"/>
</dbReference>
<feature type="compositionally biased region" description="Basic and acidic residues" evidence="1">
    <location>
        <begin position="195"/>
        <end position="206"/>
    </location>
</feature>
<sequence>MKRFYRAAAGLSASLLLMQAVVPASMPVAKAEEVLRENKISITEVYGSQKQDAKELAFIEVHNGTDEAKAWKDLNVTYKNGQEKQLFSQEAEEEIPAGGYAVLALNPDATAADFNAQFGNNIADTAFTNATEPYIFSDEEQQLSITDTATEQTSVSVFHFQDVTQTDSIHFQDNQKTPAILAAPSPGSAEIVQAPEDKEADTSDQKQDDEETSAETKEESDLVTKEEVQEKQQEEPKDEQPVSDDQEQKAPDETEPVAEKAEQPANEEQEQADMSEKAVQATLVHDPITAAKDGEDLIIRAAVENSSAASVILTYISAPGMSEQTVNMTNKGDGNWEAVVPKHALWSPSFQYSMEVQGTESALRYPEEGYQKTEIEQTEADSQEQPPVLITEITPDSDNVGGSDAYEFIEVYNNSDQTLNLQDYKLAYQYPDGSSADWDIDRAVQLESKGKAVFWIKNDANQSLSLADFNNHYQTSLSEDQVIELANSGMANGSKRTIAFQSDSGAQLVSASYNDAEGIDDTKVNQGITYKASGTAEMTKVGLQTFASPGELIDGQVPAETVKVEKDETAPVISHEPVKEVAVPNPLSIKAKVTEENFIQHVTLFLKKQNDTEYQQVNMLQAGEFYEAEIPTVGLEAGTLEYYMETSDGFNSSKTDTYKVNIKEADTDFSSLPGLLVTEVTPDSTNVNGADGYEFIEVYNNTTAPIDMQNYNLTYMYPDTRVTTWVPDESPVIQPGETVVFWVDNGANSDLTAEDFNANYHTSLTLGKNLFKVQTGGMANGSQRSIGVATKAGSQIVNATYNDVDGTDDTAANMGINYRYPMDASTNMLKLNAGTKIGTPGTVTADQVPGSPVQIDEDKKAPKVTDLTDKETVKQTENLEIAVEATDDKTVKRVTVYYRTDNQTDFKRTDLAFNEQSGYYHHTVYTPELIGKDYVEYYVAATDGFNETKTETKRVAIEREQKETSPRLNVEEGQLLSGTYKLKATSDKAKQDDISLLIDGKEVPQTDKALETQAYFAFDVNGINTYFQNAVVQDGQVLHVFDDWIDTYTTITVPIDPNTLEPGKNTISIHAGNKASPFQLESPENRDDFDAKNVRLVLGDGTVLYDPAFADPAQVIDVGDNGNYRPVQDFTFTISEEKFQSNAYEWDTTAAEDGVHTIEANDGQDTDKVSVTVDNTAPVIKTAIEDGKSYKGAFTIDGSAEDTGSGLSSLSAELDGEKIELPYETSSAALTAGDHELVLRAVDKAGNEEVRTIKFATPAEHPIAPELIKPEDEAGDVDRNPELEVKVTDPTDDEMDVTFYQGHKYKVSKDSDIKAYKNAADYEPPSDYAPEGEQAFSDTDIEKVANVDDKYLINDSTEQFPYHRFEVPVSKDVDNKNVVEVNWSGNSLPGRKVSMYAWNHQEEDWQLVDYKVAGDEDFDLQGTVNVDTFVKDYKINVLIQDEIAIEDENYDYSFVWMSDTQYYSESYPHIYNEQVNWIAENKDKYNIDYVLHTGDLVNFSNQEYQWEVADKAMQVLDDAGIPYGVLAGNHDVEQKSNDYTDYYRYFGADRFEDKPWYGGSYKNNRGHYDLISSNGNDYIMVYLGWGIDEEGIAWADAVLKAHPDRKAILNFHEYLLSSGNRHPIGEQLYQELVLDNENVFAVLCGHYHAADMLVDEIDDNGDGVTDRKVYQMLADYQAGPEGGQGYMRMLLFDAETDQIKVKTYSPYMDDYNYYDEEEFPGTDEFTIGLELDAQKKRVATNYVEVNVFGTKEIGTAENVKSGETASVTWEGLTDDHAYAWYAVAEDAHGGKTKSDLWTFTTTGGAPAPGDNGNEPPADDTNGNNEKPDSDPISGGENPPADDDNTKDGDTNTADDNEKPAGQQNDGEKPANTVPHTSSGSDDAAIIKPVSSDGGKTTTFGSILPQTASQLFNYLLAGAGLLVLGAALFWINKRKAASK</sequence>
<feature type="compositionally biased region" description="Basic and acidic residues" evidence="1">
    <location>
        <begin position="214"/>
        <end position="262"/>
    </location>
</feature>
<dbReference type="Gene3D" id="3.60.21.10">
    <property type="match status" value="1"/>
</dbReference>
<gene>
    <name evidence="4" type="ORF">SAMN05421503_2426</name>
</gene>
<dbReference type="GO" id="GO:0016787">
    <property type="term" value="F:hydrolase activity"/>
    <property type="evidence" value="ECO:0007669"/>
    <property type="project" value="InterPro"/>
</dbReference>
<reference evidence="5" key="1">
    <citation type="submission" date="2017-09" db="EMBL/GenBank/DDBJ databases">
        <authorList>
            <person name="Varghese N."/>
            <person name="Submissions S."/>
        </authorList>
    </citation>
    <scope>NUCLEOTIDE SEQUENCE [LARGE SCALE GENOMIC DNA]</scope>
    <source>
        <strain evidence="5">CGMCC 1.8913</strain>
    </source>
</reference>
<dbReference type="SUPFAM" id="SSF56300">
    <property type="entry name" value="Metallo-dependent phosphatases"/>
    <property type="match status" value="1"/>
</dbReference>
<dbReference type="Gene3D" id="2.60.40.1260">
    <property type="entry name" value="Lamin Tail domain"/>
    <property type="match status" value="1"/>
</dbReference>
<dbReference type="SUPFAM" id="SSF74853">
    <property type="entry name" value="Lamin A/C globular tail domain"/>
    <property type="match status" value="2"/>
</dbReference>
<dbReference type="PANTHER" id="PTHR43143:SF5">
    <property type="entry name" value="SECRETED PROTEIN"/>
    <property type="match status" value="1"/>
</dbReference>
<evidence type="ECO:0000259" key="3">
    <source>
        <dbReference type="PROSITE" id="PS51841"/>
    </source>
</evidence>
<name>A0A285NYD6_9BACI</name>
<dbReference type="EMBL" id="OBEK01000003">
    <property type="protein sequence ID" value="SNZ14502.1"/>
    <property type="molecule type" value="Genomic_DNA"/>
</dbReference>
<dbReference type="InterPro" id="IPR051918">
    <property type="entry name" value="STPP_CPPED1"/>
</dbReference>
<proteinExistence type="predicted"/>
<dbReference type="NCBIfam" id="TIGR01167">
    <property type="entry name" value="LPXTG_anchor"/>
    <property type="match status" value="1"/>
</dbReference>
<dbReference type="InterPro" id="IPR036415">
    <property type="entry name" value="Lamin_tail_dom_sf"/>
</dbReference>
<feature type="region of interest" description="Disordered" evidence="1">
    <location>
        <begin position="1795"/>
        <end position="1889"/>
    </location>
</feature>
<feature type="transmembrane region" description="Helical" evidence="2">
    <location>
        <begin position="1910"/>
        <end position="1930"/>
    </location>
</feature>
<dbReference type="RefSeq" id="WP_179637008.1">
    <property type="nucleotide sequence ID" value="NZ_OBEK01000003.1"/>
</dbReference>
<organism evidence="4 5">
    <name type="scientific">Terribacillus aidingensis</name>
    <dbReference type="NCBI Taxonomy" id="586416"/>
    <lineage>
        <taxon>Bacteria</taxon>
        <taxon>Bacillati</taxon>
        <taxon>Bacillota</taxon>
        <taxon>Bacilli</taxon>
        <taxon>Bacillales</taxon>
        <taxon>Bacillaceae</taxon>
        <taxon>Terribacillus</taxon>
    </lineage>
</organism>
<protein>
    <submittedName>
        <fullName evidence="4">LPXTG-motif cell wall anchor domain-containing protein</fullName>
    </submittedName>
</protein>
<feature type="compositionally biased region" description="Low complexity" evidence="1">
    <location>
        <begin position="1798"/>
        <end position="1815"/>
    </location>
</feature>
<keyword evidence="2" id="KW-0812">Transmembrane</keyword>
<keyword evidence="2" id="KW-1133">Transmembrane helix</keyword>
<evidence type="ECO:0000256" key="2">
    <source>
        <dbReference type="SAM" id="Phobius"/>
    </source>
</evidence>
<keyword evidence="5" id="KW-1185">Reference proteome</keyword>
<dbReference type="Proteomes" id="UP000219356">
    <property type="component" value="Unassembled WGS sequence"/>
</dbReference>
<keyword evidence="2" id="KW-0472">Membrane</keyword>
<dbReference type="InterPro" id="IPR029052">
    <property type="entry name" value="Metallo-depent_PP-like"/>
</dbReference>
<dbReference type="Pfam" id="PF00149">
    <property type="entry name" value="Metallophos"/>
    <property type="match status" value="1"/>
</dbReference>
<feature type="domain" description="LTD" evidence="3">
    <location>
        <begin position="376"/>
        <end position="532"/>
    </location>
</feature>
<accession>A0A285NYD6</accession>
<dbReference type="PROSITE" id="PS51841">
    <property type="entry name" value="LTD"/>
    <property type="match status" value="2"/>
</dbReference>
<feature type="domain" description="LTD" evidence="3">
    <location>
        <begin position="663"/>
        <end position="792"/>
    </location>
</feature>
<dbReference type="InterPro" id="IPR001322">
    <property type="entry name" value="Lamin_tail_dom"/>
</dbReference>
<evidence type="ECO:0000313" key="4">
    <source>
        <dbReference type="EMBL" id="SNZ14502.1"/>
    </source>
</evidence>
<dbReference type="InterPro" id="IPR004843">
    <property type="entry name" value="Calcineurin-like_PHP"/>
</dbReference>
<feature type="region of interest" description="Disordered" evidence="1">
    <location>
        <begin position="195"/>
        <end position="278"/>
    </location>
</feature>
<evidence type="ECO:0000313" key="5">
    <source>
        <dbReference type="Proteomes" id="UP000219356"/>
    </source>
</evidence>
<dbReference type="Pfam" id="PF00932">
    <property type="entry name" value="LTD"/>
    <property type="match status" value="2"/>
</dbReference>